<dbReference type="InterPro" id="IPR037185">
    <property type="entry name" value="EmrE-like"/>
</dbReference>
<keyword evidence="3 6" id="KW-0812">Transmembrane</keyword>
<evidence type="ECO:0000256" key="6">
    <source>
        <dbReference type="SAM" id="Phobius"/>
    </source>
</evidence>
<feature type="transmembrane region" description="Helical" evidence="6">
    <location>
        <begin position="210"/>
        <end position="229"/>
    </location>
</feature>
<comment type="similarity">
    <text evidence="2">Belongs to the drug/metabolite transporter (DMT) superfamily. 10 TMS drug/metabolite exporter (DME) (TC 2.A.7.3) family.</text>
</comment>
<evidence type="ECO:0000313" key="8">
    <source>
        <dbReference type="EMBL" id="QQV78856.1"/>
    </source>
</evidence>
<dbReference type="RefSeq" id="WP_202096034.1">
    <property type="nucleotide sequence ID" value="NZ_CP061035.1"/>
</dbReference>
<dbReference type="InterPro" id="IPR000620">
    <property type="entry name" value="EamA_dom"/>
</dbReference>
<feature type="transmembrane region" description="Helical" evidence="6">
    <location>
        <begin position="45"/>
        <end position="65"/>
    </location>
</feature>
<gene>
    <name evidence="8" type="ORF">H5J25_05545</name>
</gene>
<keyword evidence="4 6" id="KW-1133">Transmembrane helix</keyword>
<organism evidence="8 9">
    <name type="scientific">Sphingomonas aliaeris</name>
    <dbReference type="NCBI Taxonomy" id="2759526"/>
    <lineage>
        <taxon>Bacteria</taxon>
        <taxon>Pseudomonadati</taxon>
        <taxon>Pseudomonadota</taxon>
        <taxon>Alphaproteobacteria</taxon>
        <taxon>Sphingomonadales</taxon>
        <taxon>Sphingomonadaceae</taxon>
        <taxon>Sphingomonas</taxon>
    </lineage>
</organism>
<evidence type="ECO:0000256" key="5">
    <source>
        <dbReference type="ARBA" id="ARBA00023136"/>
    </source>
</evidence>
<dbReference type="EMBL" id="CP061035">
    <property type="protein sequence ID" value="QQV78856.1"/>
    <property type="molecule type" value="Genomic_DNA"/>
</dbReference>
<evidence type="ECO:0000256" key="2">
    <source>
        <dbReference type="ARBA" id="ARBA00009853"/>
    </source>
</evidence>
<dbReference type="Pfam" id="PF00892">
    <property type="entry name" value="EamA"/>
    <property type="match status" value="2"/>
</dbReference>
<accession>A0A974NXT4</accession>
<keyword evidence="5 6" id="KW-0472">Membrane</keyword>
<proteinExistence type="inferred from homology"/>
<feature type="transmembrane region" description="Helical" evidence="6">
    <location>
        <begin position="103"/>
        <end position="121"/>
    </location>
</feature>
<dbReference type="PANTHER" id="PTHR22911">
    <property type="entry name" value="ACYL-MALONYL CONDENSING ENZYME-RELATED"/>
    <property type="match status" value="1"/>
</dbReference>
<evidence type="ECO:0000259" key="7">
    <source>
        <dbReference type="Pfam" id="PF00892"/>
    </source>
</evidence>
<evidence type="ECO:0000256" key="1">
    <source>
        <dbReference type="ARBA" id="ARBA00004141"/>
    </source>
</evidence>
<reference evidence="9" key="1">
    <citation type="submission" date="2020-09" db="EMBL/GenBank/DDBJ databases">
        <title>Sphingomonas sp., a new species isolated from pork steak.</title>
        <authorList>
            <person name="Heidler von Heilborn D."/>
        </authorList>
    </citation>
    <scope>NUCLEOTIDE SEQUENCE [LARGE SCALE GENOMIC DNA]</scope>
</reference>
<feature type="domain" description="EamA" evidence="7">
    <location>
        <begin position="13"/>
        <end position="143"/>
    </location>
</feature>
<feature type="domain" description="EamA" evidence="7">
    <location>
        <begin position="154"/>
        <end position="283"/>
    </location>
</feature>
<evidence type="ECO:0000256" key="3">
    <source>
        <dbReference type="ARBA" id="ARBA00022692"/>
    </source>
</evidence>
<keyword evidence="9" id="KW-1185">Reference proteome</keyword>
<feature type="transmembrane region" description="Helical" evidence="6">
    <location>
        <begin position="153"/>
        <end position="173"/>
    </location>
</feature>
<name>A0A974NXT4_9SPHN</name>
<feature type="transmembrane region" description="Helical" evidence="6">
    <location>
        <begin position="77"/>
        <end position="97"/>
    </location>
</feature>
<evidence type="ECO:0000313" key="9">
    <source>
        <dbReference type="Proteomes" id="UP000595894"/>
    </source>
</evidence>
<dbReference type="PANTHER" id="PTHR22911:SF6">
    <property type="entry name" value="SOLUTE CARRIER FAMILY 35 MEMBER G1"/>
    <property type="match status" value="1"/>
</dbReference>
<feature type="transmembrane region" description="Helical" evidence="6">
    <location>
        <begin position="130"/>
        <end position="147"/>
    </location>
</feature>
<dbReference type="Proteomes" id="UP000595894">
    <property type="component" value="Chromosome"/>
</dbReference>
<dbReference type="SUPFAM" id="SSF103481">
    <property type="entry name" value="Multidrug resistance efflux transporter EmrE"/>
    <property type="match status" value="2"/>
</dbReference>
<comment type="subcellular location">
    <subcellularLocation>
        <location evidence="1">Membrane</location>
        <topology evidence="1">Multi-pass membrane protein</topology>
    </subcellularLocation>
</comment>
<evidence type="ECO:0000256" key="4">
    <source>
        <dbReference type="ARBA" id="ARBA00022989"/>
    </source>
</evidence>
<sequence>MATASPDRIPLAVALRLTSVLLFAGMNTLIKLSEAAGASLGEILFFRQAGAAALMVVVISSGPGMRSVATRRMPAHILRAVIGLSAMALTFTTILALPLAESTTIGFTMPIFATILGAIVLREPTGWHRWGAVLMGFAGVLIVAQPGTGHFPLIGAITGLSAAFLTASVSILLRKLSRSESTTTTVFWFSTLSLIPLGIVYAIVAQMHAPLVWLLLAGVGLLGGAAQLAMTGALRFGPVSVVVPMDYSSLLWATMFGWLVFGVLPDAWTWVGAPVIIASGLYIVWREHVRRRVETAQAVVEG</sequence>
<dbReference type="GO" id="GO:0016020">
    <property type="term" value="C:membrane"/>
    <property type="evidence" value="ECO:0007669"/>
    <property type="project" value="UniProtKB-SubCell"/>
</dbReference>
<feature type="transmembrane region" description="Helical" evidence="6">
    <location>
        <begin position="241"/>
        <end position="261"/>
    </location>
</feature>
<feature type="transmembrane region" description="Helical" evidence="6">
    <location>
        <begin position="267"/>
        <end position="285"/>
    </location>
</feature>
<protein>
    <submittedName>
        <fullName evidence="8">DMT family transporter</fullName>
    </submittedName>
</protein>
<feature type="transmembrane region" description="Helical" evidence="6">
    <location>
        <begin position="185"/>
        <end position="204"/>
    </location>
</feature>
<dbReference type="AlphaFoldDB" id="A0A974NXT4"/>
<dbReference type="KEGG" id="sari:H5J25_05545"/>